<protein>
    <submittedName>
        <fullName evidence="3">Uncharacterized protein</fullName>
    </submittedName>
</protein>
<feature type="compositionally biased region" description="Basic and acidic residues" evidence="1">
    <location>
        <begin position="118"/>
        <end position="127"/>
    </location>
</feature>
<accession>A0A914S0W7</accession>
<feature type="compositionally biased region" description="Polar residues" evidence="1">
    <location>
        <begin position="37"/>
        <end position="47"/>
    </location>
</feature>
<feature type="compositionally biased region" description="Basic and acidic residues" evidence="1">
    <location>
        <begin position="226"/>
        <end position="252"/>
    </location>
</feature>
<dbReference type="Proteomes" id="UP000887564">
    <property type="component" value="Unplaced"/>
</dbReference>
<feature type="compositionally biased region" description="Basic and acidic residues" evidence="1">
    <location>
        <begin position="48"/>
        <end position="61"/>
    </location>
</feature>
<dbReference type="WBParaSite" id="PEQ_0001222801-mRNA-1">
    <property type="protein sequence ID" value="PEQ_0001222801-mRNA-1"/>
    <property type="gene ID" value="PEQ_0001222801"/>
</dbReference>
<feature type="compositionally biased region" description="Basic and acidic residues" evidence="1">
    <location>
        <begin position="1"/>
        <end position="12"/>
    </location>
</feature>
<feature type="region of interest" description="Disordered" evidence="1">
    <location>
        <begin position="91"/>
        <end position="163"/>
    </location>
</feature>
<evidence type="ECO:0000313" key="2">
    <source>
        <dbReference type="Proteomes" id="UP000887564"/>
    </source>
</evidence>
<sequence length="298" mass="31883">MKNELTSEKQDDSISNTTRSGEMCEEATKPVFDSPPHGNSSSETDSVISKEESSVTTKKEGSTPLSNEVTNTLVGDLESKCCELKPSAKGECVKSGMTCSSEIKNSDSAEESNISGSSDDREGERTMPESVGTSDEMEPQKAPETDVVSSSCQSHHNPSLISDANSEHIDLNIKKNLTADSDVISDVTTIIEGEGSKKLSDSISICSQTTSLADTCSLNSQIIRAAEKTDSESGDEATSRETTPDSIHKEDSDISAESTLFGKFTKMGDVNVGRIFISALGYRHESIGHTWAVSEVME</sequence>
<feature type="region of interest" description="Disordered" evidence="1">
    <location>
        <begin position="226"/>
        <end position="254"/>
    </location>
</feature>
<name>A0A914S0W7_PAREQ</name>
<keyword evidence="2" id="KW-1185">Reference proteome</keyword>
<dbReference type="AlphaFoldDB" id="A0A914S0W7"/>
<feature type="region of interest" description="Disordered" evidence="1">
    <location>
        <begin position="1"/>
        <end position="71"/>
    </location>
</feature>
<reference evidence="3" key="1">
    <citation type="submission" date="2022-11" db="UniProtKB">
        <authorList>
            <consortium name="WormBaseParasite"/>
        </authorList>
    </citation>
    <scope>IDENTIFICATION</scope>
</reference>
<organism evidence="2 3">
    <name type="scientific">Parascaris equorum</name>
    <name type="common">Equine roundworm</name>
    <dbReference type="NCBI Taxonomy" id="6256"/>
    <lineage>
        <taxon>Eukaryota</taxon>
        <taxon>Metazoa</taxon>
        <taxon>Ecdysozoa</taxon>
        <taxon>Nematoda</taxon>
        <taxon>Chromadorea</taxon>
        <taxon>Rhabditida</taxon>
        <taxon>Spirurina</taxon>
        <taxon>Ascaridomorpha</taxon>
        <taxon>Ascaridoidea</taxon>
        <taxon>Ascarididae</taxon>
        <taxon>Parascaris</taxon>
    </lineage>
</organism>
<proteinExistence type="predicted"/>
<feature type="compositionally biased region" description="Polar residues" evidence="1">
    <location>
        <begin position="147"/>
        <end position="163"/>
    </location>
</feature>
<evidence type="ECO:0000313" key="3">
    <source>
        <dbReference type="WBParaSite" id="PEQ_0001222801-mRNA-1"/>
    </source>
</evidence>
<evidence type="ECO:0000256" key="1">
    <source>
        <dbReference type="SAM" id="MobiDB-lite"/>
    </source>
</evidence>